<dbReference type="InterPro" id="IPR001611">
    <property type="entry name" value="Leu-rich_rpt"/>
</dbReference>
<keyword evidence="9" id="KW-1185">Reference proteome</keyword>
<accession>A0A8C3IQ91</accession>
<feature type="transmembrane region" description="Helical" evidence="4">
    <location>
        <begin position="325"/>
        <end position="345"/>
    </location>
</feature>
<dbReference type="InterPro" id="IPR003591">
    <property type="entry name" value="Leu-rich_rpt_typical-subtyp"/>
</dbReference>
<reference evidence="8" key="2">
    <citation type="submission" date="2025-09" db="UniProtKB">
        <authorList>
            <consortium name="Ensembl"/>
        </authorList>
    </citation>
    <scope>IDENTIFICATION</scope>
</reference>
<keyword evidence="4" id="KW-0812">Transmembrane</keyword>
<dbReference type="GO" id="GO:0005886">
    <property type="term" value="C:plasma membrane"/>
    <property type="evidence" value="ECO:0007669"/>
    <property type="project" value="TreeGrafter"/>
</dbReference>
<keyword evidence="2 5" id="KW-0732">Signal</keyword>
<evidence type="ECO:0000313" key="8">
    <source>
        <dbReference type="Ensembl" id="ENSCPBP00000035871.1"/>
    </source>
</evidence>
<dbReference type="FunFam" id="3.80.10.10:FF:000082">
    <property type="entry name" value="Leucine-rich repeat-containing 24"/>
    <property type="match status" value="1"/>
</dbReference>
<evidence type="ECO:0000256" key="3">
    <source>
        <dbReference type="ARBA" id="ARBA00022737"/>
    </source>
</evidence>
<feature type="domain" description="LRRNT" evidence="6">
    <location>
        <begin position="45"/>
        <end position="79"/>
    </location>
</feature>
<evidence type="ECO:0000259" key="7">
    <source>
        <dbReference type="SMART" id="SM00082"/>
    </source>
</evidence>
<dbReference type="InterPro" id="IPR000372">
    <property type="entry name" value="LRRNT"/>
</dbReference>
<dbReference type="PROSITE" id="PS51450">
    <property type="entry name" value="LRR"/>
    <property type="match status" value="3"/>
</dbReference>
<dbReference type="Pfam" id="PF13855">
    <property type="entry name" value="LRR_8"/>
    <property type="match status" value="2"/>
</dbReference>
<dbReference type="Gene3D" id="3.80.10.10">
    <property type="entry name" value="Ribonuclease Inhibitor"/>
    <property type="match status" value="1"/>
</dbReference>
<name>A0A8C3IQ91_CHRPI</name>
<evidence type="ECO:0008006" key="10">
    <source>
        <dbReference type="Google" id="ProtNLM"/>
    </source>
</evidence>
<protein>
    <recommendedName>
        <fullName evidence="10">Trophoblast glycoprotein</fullName>
    </recommendedName>
</protein>
<evidence type="ECO:0000256" key="4">
    <source>
        <dbReference type="SAM" id="Phobius"/>
    </source>
</evidence>
<feature type="domain" description="LRRCT" evidence="7">
    <location>
        <begin position="261"/>
        <end position="312"/>
    </location>
</feature>
<dbReference type="Ensembl" id="ENSCPBT00000042070.1">
    <property type="protein sequence ID" value="ENSCPBP00000035871.1"/>
    <property type="gene ID" value="ENSCPBG00000024939.1"/>
</dbReference>
<dbReference type="InterPro" id="IPR032675">
    <property type="entry name" value="LRR_dom_sf"/>
</dbReference>
<dbReference type="Proteomes" id="UP000694380">
    <property type="component" value="Unplaced"/>
</dbReference>
<evidence type="ECO:0000259" key="6">
    <source>
        <dbReference type="SMART" id="SM00013"/>
    </source>
</evidence>
<evidence type="ECO:0000256" key="1">
    <source>
        <dbReference type="ARBA" id="ARBA00022614"/>
    </source>
</evidence>
<dbReference type="SMART" id="SM00082">
    <property type="entry name" value="LRRCT"/>
    <property type="match status" value="1"/>
</dbReference>
<keyword evidence="4" id="KW-1133">Transmembrane helix</keyword>
<feature type="signal peptide" evidence="5">
    <location>
        <begin position="1"/>
        <end position="44"/>
    </location>
</feature>
<dbReference type="SMART" id="SM00013">
    <property type="entry name" value="LRRNT"/>
    <property type="match status" value="1"/>
</dbReference>
<evidence type="ECO:0000256" key="2">
    <source>
        <dbReference type="ARBA" id="ARBA00022729"/>
    </source>
</evidence>
<keyword evidence="3" id="KW-0677">Repeat</keyword>
<dbReference type="InterPro" id="IPR052286">
    <property type="entry name" value="Wnt_signaling_inhibitor"/>
</dbReference>
<sequence>MLDSSGPPLSAGMLEMSLREPPPASLGSWGLLLLSLLLAPLACPACPAPCECSEPARTVKCVLKELSAVPAEIPRYTRNLFITGNQIAHISSRDFQGLPNLVTLSLANNRISAVESQAFSALPSLRYLDLSNNRLATIHPDAFNSRNNSIRELNLSRSLYNSSAIRPVAAAIVQGGFRSLSKLELTNNEIVYLPLGMFSSLRSLRHLDLRNNSLVDIKNSTFAGLDLEHLDLTLNALKTLRIEALAELGRQLRLRLFLRDNPFVCNCDIEDLVSWLNQSQQVADVEKLACVFPRHLQNTSLMDLAGAELGCHTSQHRKNTLQTSYVFLGVVLGIIGVVFLFVLYLNRRGIKTWVNSTRDACRNFMEEYRYRYEIDSDPRVTQVSTLDI</sequence>
<reference evidence="8" key="1">
    <citation type="submission" date="2025-08" db="UniProtKB">
        <authorList>
            <consortium name="Ensembl"/>
        </authorList>
    </citation>
    <scope>IDENTIFICATION</scope>
</reference>
<dbReference type="InterPro" id="IPR000483">
    <property type="entry name" value="Cys-rich_flank_reg_C"/>
</dbReference>
<dbReference type="SMART" id="SM00369">
    <property type="entry name" value="LRR_TYP"/>
    <property type="match status" value="4"/>
</dbReference>
<keyword evidence="1" id="KW-0433">Leucine-rich repeat</keyword>
<evidence type="ECO:0000313" key="9">
    <source>
        <dbReference type="Proteomes" id="UP000694380"/>
    </source>
</evidence>
<dbReference type="AlphaFoldDB" id="A0A8C3IQ91"/>
<evidence type="ECO:0000256" key="5">
    <source>
        <dbReference type="SAM" id="SignalP"/>
    </source>
</evidence>
<proteinExistence type="predicted"/>
<dbReference type="GO" id="GO:0090090">
    <property type="term" value="P:negative regulation of canonical Wnt signaling pathway"/>
    <property type="evidence" value="ECO:0007669"/>
    <property type="project" value="TreeGrafter"/>
</dbReference>
<dbReference type="SUPFAM" id="SSF52058">
    <property type="entry name" value="L domain-like"/>
    <property type="match status" value="1"/>
</dbReference>
<feature type="chain" id="PRO_5034623965" description="Trophoblast glycoprotein" evidence="5">
    <location>
        <begin position="45"/>
        <end position="388"/>
    </location>
</feature>
<dbReference type="PANTHER" id="PTHR24364">
    <property type="entry name" value="LP06937P"/>
    <property type="match status" value="1"/>
</dbReference>
<dbReference type="GeneTree" id="ENSGT00940000154868"/>
<dbReference type="PRINTS" id="PR00019">
    <property type="entry name" value="LEURICHRPT"/>
</dbReference>
<keyword evidence="4" id="KW-0472">Membrane</keyword>
<organism evidence="8 9">
    <name type="scientific">Chrysemys picta bellii</name>
    <name type="common">Western painted turtle</name>
    <name type="synonym">Emys bellii</name>
    <dbReference type="NCBI Taxonomy" id="8478"/>
    <lineage>
        <taxon>Eukaryota</taxon>
        <taxon>Metazoa</taxon>
        <taxon>Chordata</taxon>
        <taxon>Craniata</taxon>
        <taxon>Vertebrata</taxon>
        <taxon>Euteleostomi</taxon>
        <taxon>Archelosauria</taxon>
        <taxon>Testudinata</taxon>
        <taxon>Testudines</taxon>
        <taxon>Cryptodira</taxon>
        <taxon>Durocryptodira</taxon>
        <taxon>Testudinoidea</taxon>
        <taxon>Emydidae</taxon>
        <taxon>Chrysemys</taxon>
    </lineage>
</organism>
<dbReference type="PANTHER" id="PTHR24364:SF17">
    <property type="entry name" value="TROPHOBLAST GLYCOPROTEIN"/>
    <property type="match status" value="1"/>
</dbReference>
<dbReference type="OMA" id="SRALYNY"/>